<evidence type="ECO:0000313" key="1">
    <source>
        <dbReference type="EMBL" id="QOY90407.1"/>
    </source>
</evidence>
<dbReference type="EMBL" id="CP063849">
    <property type="protein sequence ID" value="QOY90407.1"/>
    <property type="molecule type" value="Genomic_DNA"/>
</dbReference>
<dbReference type="KEGG" id="pfer:IRI77_10755"/>
<organism evidence="1 2">
    <name type="scientific">Paludibaculum fermentans</name>
    <dbReference type="NCBI Taxonomy" id="1473598"/>
    <lineage>
        <taxon>Bacteria</taxon>
        <taxon>Pseudomonadati</taxon>
        <taxon>Acidobacteriota</taxon>
        <taxon>Terriglobia</taxon>
        <taxon>Bryobacterales</taxon>
        <taxon>Bryobacteraceae</taxon>
        <taxon>Paludibaculum</taxon>
    </lineage>
</organism>
<evidence type="ECO:0000313" key="2">
    <source>
        <dbReference type="Proteomes" id="UP000593892"/>
    </source>
</evidence>
<accession>A0A7S7NV54</accession>
<dbReference type="Proteomes" id="UP000593892">
    <property type="component" value="Chromosome"/>
</dbReference>
<protein>
    <submittedName>
        <fullName evidence="1">Uncharacterized protein</fullName>
    </submittedName>
</protein>
<keyword evidence="2" id="KW-1185">Reference proteome</keyword>
<proteinExistence type="predicted"/>
<dbReference type="RefSeq" id="WP_194452071.1">
    <property type="nucleotide sequence ID" value="NZ_CP063849.1"/>
</dbReference>
<sequence length="171" mass="18647">MMKPPGLPPMARNLMLGLMAVAILAGVALLVNRGSQVRLEGSILKVRVVPTDDNACLAVVDFRVKNPSSTIFQVKQLKIVVTTADGTEIEGQTVPQLDLDRVLEYHKVAGTRYTPMLKERDRLNSGVEEDRTAAAGFTLSEKVFQTRKGLTLKIQDADGMATEFGNAPPKR</sequence>
<name>A0A7S7NV54_PALFE</name>
<reference evidence="1 2" key="1">
    <citation type="submission" date="2020-10" db="EMBL/GenBank/DDBJ databases">
        <title>Complete genome sequence of Paludibaculum fermentans P105T, a facultatively anaerobic acidobacterium capable of dissimilatory Fe(III) reduction.</title>
        <authorList>
            <person name="Dedysh S.N."/>
            <person name="Beletsky A.V."/>
            <person name="Kulichevskaya I.S."/>
            <person name="Mardanov A.V."/>
            <person name="Ravin N.V."/>
        </authorList>
    </citation>
    <scope>NUCLEOTIDE SEQUENCE [LARGE SCALE GENOMIC DNA]</scope>
    <source>
        <strain evidence="1 2">P105</strain>
    </source>
</reference>
<dbReference type="AlphaFoldDB" id="A0A7S7NV54"/>
<gene>
    <name evidence="1" type="ORF">IRI77_10755</name>
</gene>